<dbReference type="RefSeq" id="WP_072990569.1">
    <property type="nucleotide sequence ID" value="NZ_FQZB01000014.1"/>
</dbReference>
<dbReference type="InterPro" id="IPR051088">
    <property type="entry name" value="PTS_Sugar-EIIC/EIIB"/>
</dbReference>
<feature type="transmembrane region" description="Helical" evidence="9">
    <location>
        <begin position="204"/>
        <end position="228"/>
    </location>
</feature>
<evidence type="ECO:0000256" key="6">
    <source>
        <dbReference type="ARBA" id="ARBA00022989"/>
    </source>
</evidence>
<dbReference type="InterPro" id="IPR004501">
    <property type="entry name" value="PTS_EIIC_3"/>
</dbReference>
<dbReference type="EMBL" id="FQZB01000014">
    <property type="protein sequence ID" value="SHK18647.1"/>
    <property type="molecule type" value="Genomic_DNA"/>
</dbReference>
<dbReference type="PIRSF" id="PIRSF006351">
    <property type="entry name" value="PTS_EIIC-Cellobiose"/>
    <property type="match status" value="1"/>
</dbReference>
<dbReference type="NCBIfam" id="TIGR00410">
    <property type="entry name" value="lacE"/>
    <property type="match status" value="1"/>
</dbReference>
<evidence type="ECO:0000256" key="7">
    <source>
        <dbReference type="ARBA" id="ARBA00023136"/>
    </source>
</evidence>
<comment type="function">
    <text evidence="8">The phosphoenolpyruvate-dependent sugar phosphotransferase system (PTS), a major carbohydrate active -transport system, catalyzes the phosphorylation of incoming sugar substrates concomitant with their translocation across the cell membrane.</text>
</comment>
<keyword evidence="12" id="KW-1185">Reference proteome</keyword>
<dbReference type="GO" id="GO:0008982">
    <property type="term" value="F:protein-N(PI)-phosphohistidine-sugar phosphotransferase activity"/>
    <property type="evidence" value="ECO:0007669"/>
    <property type="project" value="UniProtKB-UniRule"/>
</dbReference>
<proteinExistence type="predicted"/>
<dbReference type="Pfam" id="PF02378">
    <property type="entry name" value="PTS_EIIC"/>
    <property type="match status" value="1"/>
</dbReference>
<dbReference type="PANTHER" id="PTHR33989:SF4">
    <property type="entry name" value="PTS SYSTEM N,N'-DIACETYLCHITOBIOSE-SPECIFIC EIIC COMPONENT"/>
    <property type="match status" value="1"/>
</dbReference>
<feature type="transmembrane region" description="Helical" evidence="9">
    <location>
        <begin position="32"/>
        <end position="51"/>
    </location>
</feature>
<evidence type="ECO:0000259" key="10">
    <source>
        <dbReference type="PROSITE" id="PS51105"/>
    </source>
</evidence>
<feature type="transmembrane region" description="Helical" evidence="9">
    <location>
        <begin position="334"/>
        <end position="354"/>
    </location>
</feature>
<dbReference type="Proteomes" id="UP000184310">
    <property type="component" value="Unassembled WGS sequence"/>
</dbReference>
<keyword evidence="3 8" id="KW-1003">Cell membrane</keyword>
<dbReference type="GO" id="GO:1902815">
    <property type="term" value="P:N,N'-diacetylchitobiose import"/>
    <property type="evidence" value="ECO:0007669"/>
    <property type="project" value="TreeGrafter"/>
</dbReference>
<comment type="subcellular location">
    <subcellularLocation>
        <location evidence="1">Cell membrane</location>
        <topology evidence="1">Multi-pass membrane protein</topology>
    </subcellularLocation>
</comment>
<feature type="transmembrane region" description="Helical" evidence="9">
    <location>
        <begin position="173"/>
        <end position="192"/>
    </location>
</feature>
<evidence type="ECO:0000313" key="12">
    <source>
        <dbReference type="Proteomes" id="UP000184310"/>
    </source>
</evidence>
<keyword evidence="4 8" id="KW-0762">Sugar transport</keyword>
<feature type="transmembrane region" description="Helical" evidence="9">
    <location>
        <begin position="235"/>
        <end position="256"/>
    </location>
</feature>
<feature type="transmembrane region" description="Helical" evidence="9">
    <location>
        <begin position="276"/>
        <end position="297"/>
    </location>
</feature>
<keyword evidence="7 8" id="KW-0472">Membrane</keyword>
<feature type="transmembrane region" description="Helical" evidence="9">
    <location>
        <begin position="133"/>
        <end position="152"/>
    </location>
</feature>
<keyword evidence="5 9" id="KW-0812">Transmembrane</keyword>
<protein>
    <recommendedName>
        <fullName evidence="8">Permease IIC component</fullName>
    </recommendedName>
</protein>
<feature type="transmembrane region" description="Helical" evidence="9">
    <location>
        <begin position="374"/>
        <end position="404"/>
    </location>
</feature>
<dbReference type="PROSITE" id="PS51105">
    <property type="entry name" value="PTS_EIIC_TYPE_3"/>
    <property type="match status" value="1"/>
</dbReference>
<dbReference type="GO" id="GO:0009401">
    <property type="term" value="P:phosphoenolpyruvate-dependent sugar phosphotransferase system"/>
    <property type="evidence" value="ECO:0007669"/>
    <property type="project" value="InterPro"/>
</dbReference>
<feature type="transmembrane region" description="Helical" evidence="9">
    <location>
        <begin position="102"/>
        <end position="121"/>
    </location>
</feature>
<gene>
    <name evidence="11" type="ORF">SAMN02745163_03379</name>
</gene>
<evidence type="ECO:0000256" key="8">
    <source>
        <dbReference type="PIRNR" id="PIRNR006351"/>
    </source>
</evidence>
<keyword evidence="6 9" id="KW-1133">Transmembrane helix</keyword>
<accession>A0A1M6QF20</accession>
<keyword evidence="2 8" id="KW-0813">Transport</keyword>
<feature type="transmembrane region" description="Helical" evidence="9">
    <location>
        <begin position="71"/>
        <end position="95"/>
    </location>
</feature>
<evidence type="ECO:0000256" key="5">
    <source>
        <dbReference type="ARBA" id="ARBA00022692"/>
    </source>
</evidence>
<evidence type="ECO:0000313" key="11">
    <source>
        <dbReference type="EMBL" id="SHK18647.1"/>
    </source>
</evidence>
<evidence type="ECO:0000256" key="9">
    <source>
        <dbReference type="SAM" id="Phobius"/>
    </source>
</evidence>
<evidence type="ECO:0000256" key="4">
    <source>
        <dbReference type="ARBA" id="ARBA00022597"/>
    </source>
</evidence>
<dbReference type="InterPro" id="IPR003352">
    <property type="entry name" value="PTS_EIIC"/>
</dbReference>
<dbReference type="AlphaFoldDB" id="A0A1M6QF20"/>
<sequence>MNSIQEKLKKWLVPIANKIEGQVHIQAMKEGMICITPIIIVGSISLLFIALSNLLPSCVFKSFLNNNMGVFLFPNNFTMGIISIYSAFFIAYSLAKKYGLSAVEAGITAIISQFIVCGDISEGAIKSGYLDAQGLFVSILVAFIVVEIIRLLNRKNMVLKFPKEVPSIVSKSFNNLIPMIICVIVFNTLAVVTKNLTGQPIPKLIMNFLAPAINSLDSLAAVMIILLITQLLWFFGLHGAAITSSIWMPIATSYMAQNATAIASGGQPTHIFTIGFYYSVLQVTGSGITIGLVILMMRSKAKSFSNMGKVAFIPSIFGINEPVIFGTPIVMNPYMFIPFVFGPVILGGINYLMFSSRIIGIPVAEPPGFLPPGVGAFIMTLDWKAIVVVFSSIILMTFVYYPFFKVMEREELKKEKELKKDLEDDNFDF</sequence>
<evidence type="ECO:0000256" key="2">
    <source>
        <dbReference type="ARBA" id="ARBA00022448"/>
    </source>
</evidence>
<dbReference type="STRING" id="1121302.SAMN02745163_03379"/>
<reference evidence="11 12" key="1">
    <citation type="submission" date="2016-11" db="EMBL/GenBank/DDBJ databases">
        <authorList>
            <person name="Jaros S."/>
            <person name="Januszkiewicz K."/>
            <person name="Wedrychowicz H."/>
        </authorList>
    </citation>
    <scope>NUCLEOTIDE SEQUENCE [LARGE SCALE GENOMIC DNA]</scope>
    <source>
        <strain evidence="11 12">DSM 21758</strain>
    </source>
</reference>
<dbReference type="GO" id="GO:0005886">
    <property type="term" value="C:plasma membrane"/>
    <property type="evidence" value="ECO:0007669"/>
    <property type="project" value="UniProtKB-SubCell"/>
</dbReference>
<feature type="domain" description="PTS EIIC type-3" evidence="10">
    <location>
        <begin position="8"/>
        <end position="403"/>
    </location>
</feature>
<dbReference type="PANTHER" id="PTHR33989">
    <property type="match status" value="1"/>
</dbReference>
<dbReference type="OrthoDB" id="1641940at2"/>
<evidence type="ECO:0000256" key="3">
    <source>
        <dbReference type="ARBA" id="ARBA00022475"/>
    </source>
</evidence>
<dbReference type="InterPro" id="IPR004796">
    <property type="entry name" value="PTS_IIC_cello"/>
</dbReference>
<organism evidence="11 12">
    <name type="scientific">Clostridium cavendishii DSM 21758</name>
    <dbReference type="NCBI Taxonomy" id="1121302"/>
    <lineage>
        <taxon>Bacteria</taxon>
        <taxon>Bacillati</taxon>
        <taxon>Bacillota</taxon>
        <taxon>Clostridia</taxon>
        <taxon>Eubacteriales</taxon>
        <taxon>Clostridiaceae</taxon>
        <taxon>Clostridium</taxon>
    </lineage>
</organism>
<evidence type="ECO:0000256" key="1">
    <source>
        <dbReference type="ARBA" id="ARBA00004651"/>
    </source>
</evidence>
<name>A0A1M6QF20_9CLOT</name>